<keyword evidence="2" id="KW-0812">Transmembrane</keyword>
<evidence type="ECO:0000313" key="5">
    <source>
        <dbReference type="Proteomes" id="UP000666915"/>
    </source>
</evidence>
<feature type="transmembrane region" description="Helical" evidence="2">
    <location>
        <begin position="130"/>
        <end position="150"/>
    </location>
</feature>
<dbReference type="Pfam" id="PF03703">
    <property type="entry name" value="bPH_2"/>
    <property type="match status" value="1"/>
</dbReference>
<feature type="domain" description="YdbS-like PH" evidence="3">
    <location>
        <begin position="155"/>
        <end position="232"/>
    </location>
</feature>
<dbReference type="EMBL" id="JAGEOK010000006">
    <property type="protein sequence ID" value="MBO2438113.1"/>
    <property type="molecule type" value="Genomic_DNA"/>
</dbReference>
<dbReference type="PANTHER" id="PTHR34473:SF3">
    <property type="entry name" value="TRANSMEMBRANE PROTEIN-RELATED"/>
    <property type="match status" value="1"/>
</dbReference>
<protein>
    <submittedName>
        <fullName evidence="4">PH domain-containing protein</fullName>
    </submittedName>
</protein>
<dbReference type="RefSeq" id="WP_208266435.1">
    <property type="nucleotide sequence ID" value="NZ_BAAAGM010000018.1"/>
</dbReference>
<feature type="compositionally biased region" description="Gly residues" evidence="1">
    <location>
        <begin position="52"/>
        <end position="63"/>
    </location>
</feature>
<feature type="transmembrane region" description="Helical" evidence="2">
    <location>
        <begin position="105"/>
        <end position="124"/>
    </location>
</feature>
<accession>A0ABS3QXD7</accession>
<evidence type="ECO:0000256" key="1">
    <source>
        <dbReference type="SAM" id="MobiDB-lite"/>
    </source>
</evidence>
<feature type="region of interest" description="Disordered" evidence="1">
    <location>
        <begin position="1"/>
        <end position="81"/>
    </location>
</feature>
<dbReference type="PANTHER" id="PTHR34473">
    <property type="entry name" value="UPF0699 TRANSMEMBRANE PROTEIN YDBS"/>
    <property type="match status" value="1"/>
</dbReference>
<evidence type="ECO:0000256" key="2">
    <source>
        <dbReference type="SAM" id="Phobius"/>
    </source>
</evidence>
<evidence type="ECO:0000313" key="4">
    <source>
        <dbReference type="EMBL" id="MBO2438113.1"/>
    </source>
</evidence>
<sequence>MNPSHGEPPYEPAAQPGYQDAAHPAAPSGPGQGGNPQDPAGPPHGRPDFVPGAGGQVPPGGGPQQPQHPGAPAAVPPTYRADEAFAPGGGLQWSTISARHAPHRLLTAVLWAVPIGAVGAVLVWRNGGAVAAVMWLAAVALVTVVTWVMAELDRRSFGYVERADDLVVTHGVFVKRLIVVPYGRMQFVDVTAGLLERWMGIATVRMHTAAAATDAAIPGLPAMEAAHLRDRLAQKGEARSMGL</sequence>
<name>A0ABS3QXD7_9ACTN</name>
<dbReference type="InterPro" id="IPR005182">
    <property type="entry name" value="YdbS-like_PH"/>
</dbReference>
<comment type="caution">
    <text evidence="4">The sequence shown here is derived from an EMBL/GenBank/DDBJ whole genome shotgun (WGS) entry which is preliminary data.</text>
</comment>
<evidence type="ECO:0000259" key="3">
    <source>
        <dbReference type="Pfam" id="PF03703"/>
    </source>
</evidence>
<keyword evidence="5" id="KW-1185">Reference proteome</keyword>
<feature type="compositionally biased region" description="Low complexity" evidence="1">
    <location>
        <begin position="64"/>
        <end position="77"/>
    </location>
</feature>
<keyword evidence="2" id="KW-1133">Transmembrane helix</keyword>
<keyword evidence="2" id="KW-0472">Membrane</keyword>
<gene>
    <name evidence="4" type="ORF">J4557_11340</name>
</gene>
<proteinExistence type="predicted"/>
<dbReference type="Proteomes" id="UP000666915">
    <property type="component" value="Unassembled WGS sequence"/>
</dbReference>
<reference evidence="4 5" key="1">
    <citation type="submission" date="2021-03" db="EMBL/GenBank/DDBJ databases">
        <authorList>
            <person name="Kanchanasin P."/>
            <person name="Saeng-In P."/>
            <person name="Phongsopitanun W."/>
            <person name="Yuki M."/>
            <person name="Kudo T."/>
            <person name="Ohkuma M."/>
            <person name="Tanasupawat S."/>
        </authorList>
    </citation>
    <scope>NUCLEOTIDE SEQUENCE [LARGE SCALE GENOMIC DNA]</scope>
    <source>
        <strain evidence="4 5">L46</strain>
    </source>
</reference>
<organism evidence="4 5">
    <name type="scientific">Actinomadura nitritigenes</name>
    <dbReference type="NCBI Taxonomy" id="134602"/>
    <lineage>
        <taxon>Bacteria</taxon>
        <taxon>Bacillati</taxon>
        <taxon>Actinomycetota</taxon>
        <taxon>Actinomycetes</taxon>
        <taxon>Streptosporangiales</taxon>
        <taxon>Thermomonosporaceae</taxon>
        <taxon>Actinomadura</taxon>
    </lineage>
</organism>